<sequence length="89" mass="10337">MQCVLLGKLETDSLEDRFGRYHQFYGGNYHESIRQIYESETKLLLQKGLELPDIDMICDVPIIITSSLLSQFDVTVTAILRRKWHGVHL</sequence>
<reference evidence="1" key="1">
    <citation type="submission" date="2020-05" db="EMBL/GenBank/DDBJ databases">
        <title>Large-scale comparative analyses of tick genomes elucidate their genetic diversity and vector capacities.</title>
        <authorList>
            <person name="Jia N."/>
            <person name="Wang J."/>
            <person name="Shi W."/>
            <person name="Du L."/>
            <person name="Sun Y."/>
            <person name="Zhan W."/>
            <person name="Jiang J."/>
            <person name="Wang Q."/>
            <person name="Zhang B."/>
            <person name="Ji P."/>
            <person name="Sakyi L.B."/>
            <person name="Cui X."/>
            <person name="Yuan T."/>
            <person name="Jiang B."/>
            <person name="Yang W."/>
            <person name="Lam T.T.-Y."/>
            <person name="Chang Q."/>
            <person name="Ding S."/>
            <person name="Wang X."/>
            <person name="Zhu J."/>
            <person name="Ruan X."/>
            <person name="Zhao L."/>
            <person name="Wei J."/>
            <person name="Que T."/>
            <person name="Du C."/>
            <person name="Cheng J."/>
            <person name="Dai P."/>
            <person name="Han X."/>
            <person name="Huang E."/>
            <person name="Gao Y."/>
            <person name="Liu J."/>
            <person name="Shao H."/>
            <person name="Ye R."/>
            <person name="Li L."/>
            <person name="Wei W."/>
            <person name="Wang X."/>
            <person name="Wang C."/>
            <person name="Yang T."/>
            <person name="Huo Q."/>
            <person name="Li W."/>
            <person name="Guo W."/>
            <person name="Chen H."/>
            <person name="Zhou L."/>
            <person name="Ni X."/>
            <person name="Tian J."/>
            <person name="Zhou Y."/>
            <person name="Sheng Y."/>
            <person name="Liu T."/>
            <person name="Pan Y."/>
            <person name="Xia L."/>
            <person name="Li J."/>
            <person name="Zhao F."/>
            <person name="Cao W."/>
        </authorList>
    </citation>
    <scope>NUCLEOTIDE SEQUENCE</scope>
    <source>
        <strain evidence="1">Dsil-2018</strain>
    </source>
</reference>
<comment type="caution">
    <text evidence="1">The sequence shown here is derived from an EMBL/GenBank/DDBJ whole genome shotgun (WGS) entry which is preliminary data.</text>
</comment>
<evidence type="ECO:0000313" key="1">
    <source>
        <dbReference type="EMBL" id="KAH7964970.1"/>
    </source>
</evidence>
<gene>
    <name evidence="1" type="ORF">HPB49_002715</name>
</gene>
<proteinExistence type="predicted"/>
<accession>A0ACB8DA99</accession>
<dbReference type="EMBL" id="CM023471">
    <property type="protein sequence ID" value="KAH7964970.1"/>
    <property type="molecule type" value="Genomic_DNA"/>
</dbReference>
<dbReference type="Proteomes" id="UP000821865">
    <property type="component" value="Chromosome 2"/>
</dbReference>
<keyword evidence="2" id="KW-1185">Reference proteome</keyword>
<protein>
    <submittedName>
        <fullName evidence="1">Uncharacterized protein</fullName>
    </submittedName>
</protein>
<name>A0ACB8DA99_DERSI</name>
<evidence type="ECO:0000313" key="2">
    <source>
        <dbReference type="Proteomes" id="UP000821865"/>
    </source>
</evidence>
<organism evidence="1 2">
    <name type="scientific">Dermacentor silvarum</name>
    <name type="common">Tick</name>
    <dbReference type="NCBI Taxonomy" id="543639"/>
    <lineage>
        <taxon>Eukaryota</taxon>
        <taxon>Metazoa</taxon>
        <taxon>Ecdysozoa</taxon>
        <taxon>Arthropoda</taxon>
        <taxon>Chelicerata</taxon>
        <taxon>Arachnida</taxon>
        <taxon>Acari</taxon>
        <taxon>Parasitiformes</taxon>
        <taxon>Ixodida</taxon>
        <taxon>Ixodoidea</taxon>
        <taxon>Ixodidae</taxon>
        <taxon>Rhipicephalinae</taxon>
        <taxon>Dermacentor</taxon>
    </lineage>
</organism>